<sequence>MTDCCTARSAGGRCSSRWKLQAAAWRWGLNDGDRVVVYDDNEGVPAARAWWLLRRHGVDVRVLDGGLRAWVRAGFRLQRSDAAPRRGQISLTDAAGADVASIDDAATAPQRGVLIDARAPQHYRGTVPGSRCC</sequence>
<dbReference type="KEGG" id="maur:BOH66_03550"/>
<keyword evidence="1" id="KW-0808">Transferase</keyword>
<name>A0A1P8U5S4_9MICO</name>
<evidence type="ECO:0000256" key="1">
    <source>
        <dbReference type="ARBA" id="ARBA00022679"/>
    </source>
</evidence>
<reference evidence="4 5" key="1">
    <citation type="submission" date="2016-12" db="EMBL/GenBank/DDBJ databases">
        <title>Complete genome sequence of Microbacterium aurum KACC 15219.</title>
        <authorList>
            <person name="Jung Y."/>
            <person name="Shin J.-H."/>
            <person name="Lee Y.-J."/>
            <person name="Yi H."/>
            <person name="Bahn Y.-S."/>
            <person name="Kim J.F."/>
            <person name="Lee D.-W."/>
        </authorList>
    </citation>
    <scope>NUCLEOTIDE SEQUENCE [LARGE SCALE GENOMIC DNA]</scope>
    <source>
        <strain evidence="4 5">KACC 15219</strain>
    </source>
</reference>
<dbReference type="AlphaFoldDB" id="A0A1P8U5S4"/>
<evidence type="ECO:0000313" key="4">
    <source>
        <dbReference type="EMBL" id="APZ33453.1"/>
    </source>
</evidence>
<dbReference type="STRING" id="36805.BOH66_03550"/>
<gene>
    <name evidence="4" type="ORF">BOH66_03550</name>
</gene>
<organism evidence="4 5">
    <name type="scientific">Microbacterium aurum</name>
    <dbReference type="NCBI Taxonomy" id="36805"/>
    <lineage>
        <taxon>Bacteria</taxon>
        <taxon>Bacillati</taxon>
        <taxon>Actinomycetota</taxon>
        <taxon>Actinomycetes</taxon>
        <taxon>Micrococcales</taxon>
        <taxon>Microbacteriaceae</taxon>
        <taxon>Microbacterium</taxon>
    </lineage>
</organism>
<keyword evidence="2" id="KW-0677">Repeat</keyword>
<dbReference type="Proteomes" id="UP000187185">
    <property type="component" value="Chromosome"/>
</dbReference>
<protein>
    <recommendedName>
        <fullName evidence="3">Rhodanese domain-containing protein</fullName>
    </recommendedName>
</protein>
<dbReference type="PANTHER" id="PTHR11364:SF27">
    <property type="entry name" value="SULFURTRANSFERASE"/>
    <property type="match status" value="1"/>
</dbReference>
<dbReference type="EMBL" id="CP018762">
    <property type="protein sequence ID" value="APZ33453.1"/>
    <property type="molecule type" value="Genomic_DNA"/>
</dbReference>
<dbReference type="SUPFAM" id="SSF52821">
    <property type="entry name" value="Rhodanese/Cell cycle control phosphatase"/>
    <property type="match status" value="1"/>
</dbReference>
<proteinExistence type="predicted"/>
<feature type="domain" description="Rhodanese" evidence="3">
    <location>
        <begin position="19"/>
        <end position="79"/>
    </location>
</feature>
<dbReference type="InterPro" id="IPR036873">
    <property type="entry name" value="Rhodanese-like_dom_sf"/>
</dbReference>
<dbReference type="InterPro" id="IPR045078">
    <property type="entry name" value="TST/MPST-like"/>
</dbReference>
<accession>A0A1P8U5S4</accession>
<evidence type="ECO:0000256" key="2">
    <source>
        <dbReference type="ARBA" id="ARBA00022737"/>
    </source>
</evidence>
<dbReference type="Pfam" id="PF00581">
    <property type="entry name" value="Rhodanese"/>
    <property type="match status" value="1"/>
</dbReference>
<dbReference type="InterPro" id="IPR001763">
    <property type="entry name" value="Rhodanese-like_dom"/>
</dbReference>
<evidence type="ECO:0000313" key="5">
    <source>
        <dbReference type="Proteomes" id="UP000187185"/>
    </source>
</evidence>
<keyword evidence="5" id="KW-1185">Reference proteome</keyword>
<evidence type="ECO:0000259" key="3">
    <source>
        <dbReference type="PROSITE" id="PS50206"/>
    </source>
</evidence>
<dbReference type="RefSeq" id="WP_076689354.1">
    <property type="nucleotide sequence ID" value="NZ_CP018762.1"/>
</dbReference>
<dbReference type="PROSITE" id="PS50206">
    <property type="entry name" value="RHODANESE_3"/>
    <property type="match status" value="1"/>
</dbReference>
<dbReference type="GO" id="GO:0004792">
    <property type="term" value="F:thiosulfate-cyanide sulfurtransferase activity"/>
    <property type="evidence" value="ECO:0007669"/>
    <property type="project" value="TreeGrafter"/>
</dbReference>
<dbReference type="Gene3D" id="3.40.250.10">
    <property type="entry name" value="Rhodanese-like domain"/>
    <property type="match status" value="1"/>
</dbReference>
<dbReference type="PANTHER" id="PTHR11364">
    <property type="entry name" value="THIOSULFATE SULFERTANSFERASE"/>
    <property type="match status" value="1"/>
</dbReference>